<dbReference type="EMBL" id="KZ819196">
    <property type="protein sequence ID" value="PWY99072.1"/>
    <property type="molecule type" value="Genomic_DNA"/>
</dbReference>
<dbReference type="InterPro" id="IPR011021">
    <property type="entry name" value="Arrestin-like_N"/>
</dbReference>
<dbReference type="InParanoid" id="A0A317XMP2"/>
<organism evidence="3 4">
    <name type="scientific">Testicularia cyperi</name>
    <dbReference type="NCBI Taxonomy" id="1882483"/>
    <lineage>
        <taxon>Eukaryota</taxon>
        <taxon>Fungi</taxon>
        <taxon>Dikarya</taxon>
        <taxon>Basidiomycota</taxon>
        <taxon>Ustilaginomycotina</taxon>
        <taxon>Ustilaginomycetes</taxon>
        <taxon>Ustilaginales</taxon>
        <taxon>Anthracoideaceae</taxon>
        <taxon>Testicularia</taxon>
    </lineage>
</organism>
<feature type="compositionally biased region" description="Basic and acidic residues" evidence="1">
    <location>
        <begin position="917"/>
        <end position="929"/>
    </location>
</feature>
<feature type="region of interest" description="Disordered" evidence="1">
    <location>
        <begin position="1"/>
        <end position="119"/>
    </location>
</feature>
<feature type="region of interest" description="Disordered" evidence="1">
    <location>
        <begin position="546"/>
        <end position="581"/>
    </location>
</feature>
<feature type="compositionally biased region" description="Polar residues" evidence="1">
    <location>
        <begin position="1021"/>
        <end position="1031"/>
    </location>
</feature>
<feature type="compositionally biased region" description="Basic and acidic residues" evidence="1">
    <location>
        <begin position="1608"/>
        <end position="1619"/>
    </location>
</feature>
<dbReference type="InterPro" id="IPR014752">
    <property type="entry name" value="Arrestin-like_C"/>
</dbReference>
<feature type="compositionally biased region" description="Low complexity" evidence="1">
    <location>
        <begin position="96"/>
        <end position="106"/>
    </location>
</feature>
<feature type="compositionally biased region" description="Low complexity" evidence="1">
    <location>
        <begin position="1317"/>
        <end position="1336"/>
    </location>
</feature>
<feature type="compositionally biased region" description="Low complexity" evidence="1">
    <location>
        <begin position="1642"/>
        <end position="1653"/>
    </location>
</feature>
<proteinExistence type="predicted"/>
<dbReference type="InterPro" id="IPR014756">
    <property type="entry name" value="Ig_E-set"/>
</dbReference>
<feature type="region of interest" description="Disordered" evidence="1">
    <location>
        <begin position="1461"/>
        <end position="1549"/>
    </location>
</feature>
<dbReference type="Proteomes" id="UP000246740">
    <property type="component" value="Unassembled WGS sequence"/>
</dbReference>
<feature type="compositionally biased region" description="Basic and acidic residues" evidence="1">
    <location>
        <begin position="1032"/>
        <end position="1044"/>
    </location>
</feature>
<dbReference type="OrthoDB" id="298939at2759"/>
<keyword evidence="4" id="KW-1185">Reference proteome</keyword>
<evidence type="ECO:0000313" key="4">
    <source>
        <dbReference type="Proteomes" id="UP000246740"/>
    </source>
</evidence>
<feature type="region of interest" description="Disordered" evidence="1">
    <location>
        <begin position="620"/>
        <end position="748"/>
    </location>
</feature>
<evidence type="ECO:0000256" key="1">
    <source>
        <dbReference type="SAM" id="MobiDB-lite"/>
    </source>
</evidence>
<feature type="compositionally biased region" description="Polar residues" evidence="1">
    <location>
        <begin position="1275"/>
        <end position="1316"/>
    </location>
</feature>
<sequence length="1759" mass="190330">MFAPPLPPSGSRPTSAAGHHTYAHNPYDLPLSPAPHEIPPSHHHHQQQQRHGRSNSFSWKHELGLPPPPSEIDSFGDSLNHALIPHTPHQHRSRSRSPAPSRTPTRYDLEFGDDGGALEGRDLPTRTSGHMNMVTKHPKLKVEIVLNSTIFEAGGTISGKLELTCTTSQRLRLGEIAVELEAVEQLTSRDHAATQLFLYNRTMFQGESLPPSNAVLPAAPINGYWTARKGRTTFPFSFRLPSSAPSCVSFAGNASLNYGLKATVQTWYNEEKMIVTARREAFVLEKWQDEYDPKYQQPVEAVGDTRLFMGGNGAVWLEAGVTEQLFWGGGQLLVRCGVKNNTKRHLSGIKVSLARRLIFPVGSPDGTHDSPDTVSLEPRITEIVHEQVFKGREYEFGPNEESVCNVAVDIPKDLRTIRKTRLFEVRTFALVSLVLGSFAKDLTVEVPIYVAHTASVQRPAQEDLRDLHPSPPQPHVPHRPHSSMGHSQPHHSHHHHHHRHHQQNHHHPHQQQLPNPHDNLRYQDPRMLEVERLAAERGWSPAPVFDAGRQRVAPSRPASAAPGMIQLPNQQQPFSLSPNGQLEWNPNANNWNASQFMTPATLGSSIPRSVSAAPEMVARNVPRPTSAGPQQQQQQPNAIAWQPPQRAVSASPGPYAHQAGVGLPQPSQQSWSAHSTTAAQPQQGRRASLPMPGPHGSSFSYPIQQAPASPLQSVGEVLPPMPVPMPVPQTQGQQQQDKQPQQASPASAAPAFFAPPIVAGLATIEEDSESQAGTIKTMRNLPTLGKTGTKNANVNSVSRNNIEQFEAMAEAEEDEEEIKRQMVAMGMKPDEAAFSAQSTRPNVSESGARSAAQVNEVKSNQQGPASTHPHQAAMQAERESVSASASSRQTGRSQTSTSTSSSSGRPRASDIFNTAQKAREEGRDPRAERTSSNASSNEQSTDSQMTVRNVQQSVSQASTSKMPATSDQRRTSATSLRRASSSQGIGLEALETKLVRSTTPKISSGSAQVVTLGNVGRREVSSSPLAGTSSGVRDDSARSRKDSALRAAALAREEAERKAAEDEVRAAEERRRRHEADEAARMEAQRREEEHARALKKQHIERQRAAEQARQERIRSEELAKQRAEEEEQRSRQRAREAAEAEAEARAREQSRIEAEQRARAQREREAQEAEERSMQAASRMSSVPPTLPSKTILHNAAPAAQPSVTSPHDRLALQQQAVRRIDGWLSQASSPNASHLEMPGTPTGSVISMLRRHDGDDGVDVGPGDDGHVRFPSRSPSQRVNPLYEGQSSRASRTSVSGGLPKSQTMATLPSPSSHSKALPAAETASASASTSPTSNKVKEEEVPQLSAELRALIDGSDVKPARRAGTALKDHPIARRISATGQVETSTTSSSARERQISLPSWPRPGVPGNSTFAKAPGPSADNVGASHSASAVPAAKRAKELFSAEDKAIVIPSRVEKTLKAPEENTLAAPDKGYDSRSARGGRGGRVTSVAQLWSKIAGDDEDQENANVEPEALTSTLKPQARRTSAPALDFSKKKPATSAASSSNAVAHIAANFAGSSSASKPEALKSVTAPQFLNTSSAGKPVFSSKTALVKEEGADAQPPVKAERRPLPKPKMEPGAVPAPQLVRPTAMRASRQVTPSKEPSETSSTRNARRISTDLLSNFEKPASTLPANQSSGMLDQRSMRDMMSKVAVDSTILEALQRVEPDTAFVDTALSSKMSKLTLPDGTEVKMSGRGTTKPIGEGKLKSLRAVWGS</sequence>
<feature type="compositionally biased region" description="Basic residues" evidence="1">
    <location>
        <begin position="488"/>
        <end position="509"/>
    </location>
</feature>
<feature type="compositionally biased region" description="Pro residues" evidence="1">
    <location>
        <begin position="1"/>
        <end position="10"/>
    </location>
</feature>
<gene>
    <name evidence="3" type="ORF">BCV70DRAFT_163542</name>
</gene>
<dbReference type="Pfam" id="PF00339">
    <property type="entry name" value="Arrestin_N"/>
    <property type="match status" value="1"/>
</dbReference>
<dbReference type="Gene3D" id="2.60.40.640">
    <property type="match status" value="2"/>
</dbReference>
<feature type="compositionally biased region" description="Low complexity" evidence="1">
    <location>
        <begin position="553"/>
        <end position="562"/>
    </location>
</feature>
<feature type="domain" description="Arrestin C-terminal-like" evidence="2">
    <location>
        <begin position="311"/>
        <end position="455"/>
    </location>
</feature>
<feature type="compositionally biased region" description="Polar residues" evidence="1">
    <location>
        <begin position="697"/>
        <end position="712"/>
    </location>
</feature>
<dbReference type="STRING" id="1882483.A0A317XMP2"/>
<name>A0A317XMP2_9BASI</name>
<feature type="compositionally biased region" description="Polar residues" evidence="1">
    <location>
        <begin position="665"/>
        <end position="685"/>
    </location>
</feature>
<feature type="compositionally biased region" description="Low complexity" evidence="1">
    <location>
        <begin position="971"/>
        <end position="982"/>
    </location>
</feature>
<protein>
    <recommendedName>
        <fullName evidence="2">Arrestin C-terminal-like domain-containing protein</fullName>
    </recommendedName>
</protein>
<feature type="compositionally biased region" description="Basic and acidic residues" evidence="1">
    <location>
        <begin position="1051"/>
        <end position="1174"/>
    </location>
</feature>
<dbReference type="SMART" id="SM01017">
    <property type="entry name" value="Arrestin_C"/>
    <property type="match status" value="1"/>
</dbReference>
<feature type="compositionally biased region" description="Low complexity" evidence="1">
    <location>
        <begin position="881"/>
        <end position="906"/>
    </location>
</feature>
<evidence type="ECO:0000259" key="2">
    <source>
        <dbReference type="SMART" id="SM01017"/>
    </source>
</evidence>
<accession>A0A317XMP2</accession>
<dbReference type="InterPro" id="IPR011022">
    <property type="entry name" value="Arrestin_C-like"/>
</dbReference>
<feature type="compositionally biased region" description="Polar residues" evidence="1">
    <location>
        <begin position="835"/>
        <end position="869"/>
    </location>
</feature>
<feature type="region of interest" description="Disordered" evidence="1">
    <location>
        <begin position="825"/>
        <end position="988"/>
    </location>
</feature>
<feature type="compositionally biased region" description="Polar residues" evidence="1">
    <location>
        <begin position="1575"/>
        <end position="1584"/>
    </location>
</feature>
<reference evidence="3 4" key="1">
    <citation type="journal article" date="2018" name="Mol. Biol. Evol.">
        <title>Broad Genomic Sampling Reveals a Smut Pathogenic Ancestry of the Fungal Clade Ustilaginomycotina.</title>
        <authorList>
            <person name="Kijpornyongpan T."/>
            <person name="Mondo S.J."/>
            <person name="Barry K."/>
            <person name="Sandor L."/>
            <person name="Lee J."/>
            <person name="Lipzen A."/>
            <person name="Pangilinan J."/>
            <person name="LaButti K."/>
            <person name="Hainaut M."/>
            <person name="Henrissat B."/>
            <person name="Grigoriev I.V."/>
            <person name="Spatafora J.W."/>
            <person name="Aime M.C."/>
        </authorList>
    </citation>
    <scope>NUCLEOTIDE SEQUENCE [LARGE SCALE GENOMIC DNA]</scope>
    <source>
        <strain evidence="3 4">MCA 3645</strain>
    </source>
</reference>
<feature type="compositionally biased region" description="Polar residues" evidence="1">
    <location>
        <begin position="930"/>
        <end position="966"/>
    </location>
</feature>
<feature type="compositionally biased region" description="Basic residues" evidence="1">
    <location>
        <begin position="41"/>
        <end position="53"/>
    </location>
</feature>
<feature type="compositionally biased region" description="Polar residues" evidence="1">
    <location>
        <begin position="567"/>
        <end position="581"/>
    </location>
</feature>
<feature type="region of interest" description="Disordered" evidence="1">
    <location>
        <begin position="459"/>
        <end position="521"/>
    </location>
</feature>
<evidence type="ECO:0000313" key="3">
    <source>
        <dbReference type="EMBL" id="PWY99072.1"/>
    </source>
</evidence>
<feature type="compositionally biased region" description="Low complexity" evidence="1">
    <location>
        <begin position="728"/>
        <end position="748"/>
    </location>
</feature>
<feature type="compositionally biased region" description="Low complexity" evidence="1">
    <location>
        <begin position="627"/>
        <end position="645"/>
    </location>
</feature>
<feature type="region of interest" description="Disordered" evidence="1">
    <location>
        <begin position="1014"/>
        <end position="1440"/>
    </location>
</feature>
<feature type="region of interest" description="Disordered" evidence="1">
    <location>
        <begin position="1575"/>
        <end position="1657"/>
    </location>
</feature>
<dbReference type="SUPFAM" id="SSF81296">
    <property type="entry name" value="E set domains"/>
    <property type="match status" value="2"/>
</dbReference>